<feature type="region of interest" description="Disordered" evidence="1">
    <location>
        <begin position="94"/>
        <end position="122"/>
    </location>
</feature>
<dbReference type="Proteomes" id="UP001189429">
    <property type="component" value="Unassembled WGS sequence"/>
</dbReference>
<name>A0ABN9RYI3_9DINO</name>
<feature type="compositionally biased region" description="Low complexity" evidence="1">
    <location>
        <begin position="68"/>
        <end position="82"/>
    </location>
</feature>
<reference evidence="2" key="1">
    <citation type="submission" date="2023-10" db="EMBL/GenBank/DDBJ databases">
        <authorList>
            <person name="Chen Y."/>
            <person name="Shah S."/>
            <person name="Dougan E. K."/>
            <person name="Thang M."/>
            <person name="Chan C."/>
        </authorList>
    </citation>
    <scope>NUCLEOTIDE SEQUENCE [LARGE SCALE GENOMIC DNA]</scope>
</reference>
<evidence type="ECO:0008006" key="4">
    <source>
        <dbReference type="Google" id="ProtNLM"/>
    </source>
</evidence>
<gene>
    <name evidence="2" type="ORF">PCOR1329_LOCUS23266</name>
</gene>
<sequence length="122" mass="13707">IMKKKSGASMVRVRQYNKRYFTIDFDARVFFYAHSATTKKVNAVVPFADIADVSRPEANVDPQESARLSETSSQTSRTSRVSLIRRLSSSKLLLGKGDEEKENKGQQSLTVSLRSSRSMELT</sequence>
<evidence type="ECO:0000256" key="1">
    <source>
        <dbReference type="SAM" id="MobiDB-lite"/>
    </source>
</evidence>
<comment type="caution">
    <text evidence="2">The sequence shown here is derived from an EMBL/GenBank/DDBJ whole genome shotgun (WGS) entry which is preliminary data.</text>
</comment>
<protein>
    <recommendedName>
        <fullName evidence="4">FACT complex subunit</fullName>
    </recommendedName>
</protein>
<proteinExistence type="predicted"/>
<evidence type="ECO:0000313" key="2">
    <source>
        <dbReference type="EMBL" id="CAK0822187.1"/>
    </source>
</evidence>
<feature type="region of interest" description="Disordered" evidence="1">
    <location>
        <begin position="56"/>
        <end position="82"/>
    </location>
</feature>
<feature type="non-terminal residue" evidence="2">
    <location>
        <position position="1"/>
    </location>
</feature>
<evidence type="ECO:0000313" key="3">
    <source>
        <dbReference type="Proteomes" id="UP001189429"/>
    </source>
</evidence>
<feature type="non-terminal residue" evidence="2">
    <location>
        <position position="122"/>
    </location>
</feature>
<keyword evidence="3" id="KW-1185">Reference proteome</keyword>
<organism evidence="2 3">
    <name type="scientific">Prorocentrum cordatum</name>
    <dbReference type="NCBI Taxonomy" id="2364126"/>
    <lineage>
        <taxon>Eukaryota</taxon>
        <taxon>Sar</taxon>
        <taxon>Alveolata</taxon>
        <taxon>Dinophyceae</taxon>
        <taxon>Prorocentrales</taxon>
        <taxon>Prorocentraceae</taxon>
        <taxon>Prorocentrum</taxon>
    </lineage>
</organism>
<accession>A0ABN9RYI3</accession>
<dbReference type="EMBL" id="CAUYUJ010007859">
    <property type="protein sequence ID" value="CAK0822187.1"/>
    <property type="molecule type" value="Genomic_DNA"/>
</dbReference>
<feature type="compositionally biased region" description="Polar residues" evidence="1">
    <location>
        <begin position="105"/>
        <end position="122"/>
    </location>
</feature>